<dbReference type="AlphaFoldDB" id="A0AAV4T7Y4"/>
<sequence>MKTSPFPKSNATQRCQPTDFDILQFRFPSPANRSDQTIRKTATVTSMAATSENPILAAPLSTRGHQQGTHSGDIELGREK</sequence>
<evidence type="ECO:0000313" key="2">
    <source>
        <dbReference type="EMBL" id="GIY40053.1"/>
    </source>
</evidence>
<protein>
    <submittedName>
        <fullName evidence="2">Uncharacterized protein</fullName>
    </submittedName>
</protein>
<reference evidence="2 3" key="1">
    <citation type="submission" date="2021-06" db="EMBL/GenBank/DDBJ databases">
        <title>Caerostris extrusa draft genome.</title>
        <authorList>
            <person name="Kono N."/>
            <person name="Arakawa K."/>
        </authorList>
    </citation>
    <scope>NUCLEOTIDE SEQUENCE [LARGE SCALE GENOMIC DNA]</scope>
</reference>
<comment type="caution">
    <text evidence="2">The sequence shown here is derived from an EMBL/GenBank/DDBJ whole genome shotgun (WGS) entry which is preliminary data.</text>
</comment>
<dbReference type="EMBL" id="BPLR01010550">
    <property type="protein sequence ID" value="GIY40053.1"/>
    <property type="molecule type" value="Genomic_DNA"/>
</dbReference>
<accession>A0AAV4T7Y4</accession>
<evidence type="ECO:0000313" key="3">
    <source>
        <dbReference type="Proteomes" id="UP001054945"/>
    </source>
</evidence>
<evidence type="ECO:0000256" key="1">
    <source>
        <dbReference type="SAM" id="MobiDB-lite"/>
    </source>
</evidence>
<dbReference type="Proteomes" id="UP001054945">
    <property type="component" value="Unassembled WGS sequence"/>
</dbReference>
<organism evidence="2 3">
    <name type="scientific">Caerostris extrusa</name>
    <name type="common">Bark spider</name>
    <name type="synonym">Caerostris bankana</name>
    <dbReference type="NCBI Taxonomy" id="172846"/>
    <lineage>
        <taxon>Eukaryota</taxon>
        <taxon>Metazoa</taxon>
        <taxon>Ecdysozoa</taxon>
        <taxon>Arthropoda</taxon>
        <taxon>Chelicerata</taxon>
        <taxon>Arachnida</taxon>
        <taxon>Araneae</taxon>
        <taxon>Araneomorphae</taxon>
        <taxon>Entelegynae</taxon>
        <taxon>Araneoidea</taxon>
        <taxon>Araneidae</taxon>
        <taxon>Caerostris</taxon>
    </lineage>
</organism>
<name>A0AAV4T7Y4_CAEEX</name>
<proteinExistence type="predicted"/>
<gene>
    <name evidence="2" type="ORF">CEXT_202091</name>
</gene>
<feature type="region of interest" description="Disordered" evidence="1">
    <location>
        <begin position="54"/>
        <end position="80"/>
    </location>
</feature>
<keyword evidence="3" id="KW-1185">Reference proteome</keyword>